<keyword evidence="2" id="KW-1185">Reference proteome</keyword>
<reference evidence="1 2" key="1">
    <citation type="submission" date="2019-02" db="EMBL/GenBank/DDBJ databases">
        <title>Genome sequencing of the rare red list fungi Dentipellis fragilis.</title>
        <authorList>
            <person name="Buettner E."/>
            <person name="Kellner H."/>
        </authorList>
    </citation>
    <scope>NUCLEOTIDE SEQUENCE [LARGE SCALE GENOMIC DNA]</scope>
    <source>
        <strain evidence="1 2">DSM 105465</strain>
    </source>
</reference>
<comment type="caution">
    <text evidence="1">The sequence shown here is derived from an EMBL/GenBank/DDBJ whole genome shotgun (WGS) entry which is preliminary data.</text>
</comment>
<name>A0A4Y9YI73_9AGAM</name>
<proteinExistence type="predicted"/>
<gene>
    <name evidence="1" type="ORF">EVG20_g6776</name>
</gene>
<evidence type="ECO:0000313" key="2">
    <source>
        <dbReference type="Proteomes" id="UP000298327"/>
    </source>
</evidence>
<protein>
    <submittedName>
        <fullName evidence="1">Uncharacterized protein</fullName>
    </submittedName>
</protein>
<evidence type="ECO:0000313" key="1">
    <source>
        <dbReference type="EMBL" id="TFY62244.1"/>
    </source>
</evidence>
<sequence length="175" mass="19042">MGKLREVVWGVEDGTSEKLSLRLAIGDVDIIDLVLLKKLENALSRVESGVAVAVGKDADPNDRLTTNLITDYCAQVILAEFSVPVDGDELHLADILRIVAMAATTRLPSSIRHPSLAPVGRALFAQPLACDVHHLNRGISVLAILVRSPILTEATNTETWMLCDVVRRGRAMWRG</sequence>
<dbReference type="AlphaFoldDB" id="A0A4Y9YI73"/>
<accession>A0A4Y9YI73</accession>
<dbReference type="Proteomes" id="UP000298327">
    <property type="component" value="Unassembled WGS sequence"/>
</dbReference>
<organism evidence="1 2">
    <name type="scientific">Dentipellis fragilis</name>
    <dbReference type="NCBI Taxonomy" id="205917"/>
    <lineage>
        <taxon>Eukaryota</taxon>
        <taxon>Fungi</taxon>
        <taxon>Dikarya</taxon>
        <taxon>Basidiomycota</taxon>
        <taxon>Agaricomycotina</taxon>
        <taxon>Agaricomycetes</taxon>
        <taxon>Russulales</taxon>
        <taxon>Hericiaceae</taxon>
        <taxon>Dentipellis</taxon>
    </lineage>
</organism>
<dbReference type="EMBL" id="SEOQ01000472">
    <property type="protein sequence ID" value="TFY62244.1"/>
    <property type="molecule type" value="Genomic_DNA"/>
</dbReference>